<keyword evidence="5 6" id="KW-0663">Pyridoxal phosphate</keyword>
<comment type="similarity">
    <text evidence="2 6">Belongs to the class-III pyridoxal-phosphate-dependent aminotransferase family.</text>
</comment>
<comment type="caution">
    <text evidence="7">The sequence shown here is derived from an EMBL/GenBank/DDBJ whole genome shotgun (WGS) entry which is preliminary data.</text>
</comment>
<sequence length="438" mass="47116">MESVATIAKKDELYQRRKRLVPNALGIFNPSSVAYAHGAIMVDADGKELIDFAGGIGVLNAGHCPPAVVTAIQEQAARLIHSSFNVAVYETYLDLADKLVSILPHGDATKVMLVNSGAEAVENAVKIARQATKRPAVIAYGGGFHGRTMMAMSLTSKVAYKSGCGPFAPEVYRVDYPAYNAKKQTLSEEAFAAQEIQKLKLFFKSNVRSEDVAAIIIELVQGEGGFYVAPKAYIQQLRTLCDEAGILLIFDEVQSGFGRTGKWAAYEHYDVTPDLSTWAKSMGSGVPIAAVMGKAHIMDAAVPGTIGGTYAGNPVCCAASLATIEYMEAVNINALGVKVGNIVRERFEHFQQTYPTIIGEVRGLGAMLAFDVIKDGDDTKPNAELTRKIMETCAARGLVIITAGLHGNVIRILSPLVIEEDLLYRGLDILEQVISENV</sequence>
<dbReference type="InterPro" id="IPR005814">
    <property type="entry name" value="Aminotrans_3"/>
</dbReference>
<dbReference type="Proteomes" id="UP000628448">
    <property type="component" value="Unassembled WGS sequence"/>
</dbReference>
<dbReference type="RefSeq" id="WP_196991741.1">
    <property type="nucleotide sequence ID" value="NZ_JADWYR010000002.1"/>
</dbReference>
<dbReference type="Gene3D" id="3.40.640.10">
    <property type="entry name" value="Type I PLP-dependent aspartate aminotransferase-like (Major domain)"/>
    <property type="match status" value="1"/>
</dbReference>
<evidence type="ECO:0000256" key="5">
    <source>
        <dbReference type="ARBA" id="ARBA00022898"/>
    </source>
</evidence>
<evidence type="ECO:0000313" key="8">
    <source>
        <dbReference type="Proteomes" id="UP000628448"/>
    </source>
</evidence>
<dbReference type="InterPro" id="IPR015424">
    <property type="entry name" value="PyrdxlP-dep_Trfase"/>
</dbReference>
<accession>A0A931E4S4</accession>
<evidence type="ECO:0000256" key="3">
    <source>
        <dbReference type="ARBA" id="ARBA00022576"/>
    </source>
</evidence>
<gene>
    <name evidence="7" type="ORF">I5907_15610</name>
</gene>
<name>A0A931E4S4_9BACT</name>
<evidence type="ECO:0000256" key="4">
    <source>
        <dbReference type="ARBA" id="ARBA00022679"/>
    </source>
</evidence>
<dbReference type="GO" id="GO:0030170">
    <property type="term" value="F:pyridoxal phosphate binding"/>
    <property type="evidence" value="ECO:0007669"/>
    <property type="project" value="InterPro"/>
</dbReference>
<protein>
    <submittedName>
        <fullName evidence="7">Aminotransferase class III-fold pyridoxal phosphate-dependent enzyme</fullName>
    </submittedName>
</protein>
<dbReference type="GO" id="GO:0042802">
    <property type="term" value="F:identical protein binding"/>
    <property type="evidence" value="ECO:0007669"/>
    <property type="project" value="TreeGrafter"/>
</dbReference>
<dbReference type="InterPro" id="IPR050103">
    <property type="entry name" value="Class-III_PLP-dep_AT"/>
</dbReference>
<dbReference type="InterPro" id="IPR015422">
    <property type="entry name" value="PyrdxlP-dep_Trfase_small"/>
</dbReference>
<dbReference type="AlphaFoldDB" id="A0A931E4S4"/>
<dbReference type="PANTHER" id="PTHR11986">
    <property type="entry name" value="AMINOTRANSFERASE CLASS III"/>
    <property type="match status" value="1"/>
</dbReference>
<dbReference type="FunFam" id="3.40.640.10:FF:000013">
    <property type="entry name" value="4-aminobutyrate aminotransferase"/>
    <property type="match status" value="1"/>
</dbReference>
<evidence type="ECO:0000256" key="2">
    <source>
        <dbReference type="ARBA" id="ARBA00008954"/>
    </source>
</evidence>
<dbReference type="InterPro" id="IPR049704">
    <property type="entry name" value="Aminotrans_3_PPA_site"/>
</dbReference>
<dbReference type="EMBL" id="JADWYR010000002">
    <property type="protein sequence ID" value="MBG9377670.1"/>
    <property type="molecule type" value="Genomic_DNA"/>
</dbReference>
<dbReference type="Pfam" id="PF00202">
    <property type="entry name" value="Aminotran_3"/>
    <property type="match status" value="1"/>
</dbReference>
<proteinExistence type="inferred from homology"/>
<comment type="cofactor">
    <cofactor evidence="1">
        <name>pyridoxal 5'-phosphate</name>
        <dbReference type="ChEBI" id="CHEBI:597326"/>
    </cofactor>
</comment>
<dbReference type="GO" id="GO:0008483">
    <property type="term" value="F:transaminase activity"/>
    <property type="evidence" value="ECO:0007669"/>
    <property type="project" value="UniProtKB-KW"/>
</dbReference>
<evidence type="ECO:0000313" key="7">
    <source>
        <dbReference type="EMBL" id="MBG9377670.1"/>
    </source>
</evidence>
<dbReference type="PIRSF" id="PIRSF000521">
    <property type="entry name" value="Transaminase_4ab_Lys_Orn"/>
    <property type="match status" value="1"/>
</dbReference>
<keyword evidence="8" id="KW-1185">Reference proteome</keyword>
<evidence type="ECO:0000256" key="1">
    <source>
        <dbReference type="ARBA" id="ARBA00001933"/>
    </source>
</evidence>
<reference evidence="7" key="1">
    <citation type="submission" date="2020-11" db="EMBL/GenBank/DDBJ databases">
        <title>Bacterial whole genome sequence for Panacibacter sp. DH6.</title>
        <authorList>
            <person name="Le V."/>
            <person name="Ko S."/>
            <person name="Ahn C.-Y."/>
            <person name="Oh H.-M."/>
        </authorList>
    </citation>
    <scope>NUCLEOTIDE SEQUENCE</scope>
    <source>
        <strain evidence="7">DH6</strain>
    </source>
</reference>
<dbReference type="CDD" id="cd00610">
    <property type="entry name" value="OAT_like"/>
    <property type="match status" value="1"/>
</dbReference>
<dbReference type="SUPFAM" id="SSF53383">
    <property type="entry name" value="PLP-dependent transferases"/>
    <property type="match status" value="1"/>
</dbReference>
<dbReference type="InterPro" id="IPR015421">
    <property type="entry name" value="PyrdxlP-dep_Trfase_major"/>
</dbReference>
<dbReference type="Gene3D" id="3.90.1150.10">
    <property type="entry name" value="Aspartate Aminotransferase, domain 1"/>
    <property type="match status" value="1"/>
</dbReference>
<evidence type="ECO:0000256" key="6">
    <source>
        <dbReference type="RuleBase" id="RU003560"/>
    </source>
</evidence>
<organism evidence="7 8">
    <name type="scientific">Panacibacter microcysteis</name>
    <dbReference type="NCBI Taxonomy" id="2793269"/>
    <lineage>
        <taxon>Bacteria</taxon>
        <taxon>Pseudomonadati</taxon>
        <taxon>Bacteroidota</taxon>
        <taxon>Chitinophagia</taxon>
        <taxon>Chitinophagales</taxon>
        <taxon>Chitinophagaceae</taxon>
        <taxon>Panacibacter</taxon>
    </lineage>
</organism>
<keyword evidence="4" id="KW-0808">Transferase</keyword>
<keyword evidence="3 7" id="KW-0032">Aminotransferase</keyword>
<dbReference type="PROSITE" id="PS00600">
    <property type="entry name" value="AA_TRANSFER_CLASS_3"/>
    <property type="match status" value="1"/>
</dbReference>